<evidence type="ECO:0000256" key="1">
    <source>
        <dbReference type="SAM" id="MobiDB-lite"/>
    </source>
</evidence>
<name>A0AAV4M1U8_BABCB</name>
<feature type="compositionally biased region" description="Low complexity" evidence="1">
    <location>
        <begin position="214"/>
        <end position="223"/>
    </location>
</feature>
<feature type="region of interest" description="Disordered" evidence="1">
    <location>
        <begin position="198"/>
        <end position="223"/>
    </location>
</feature>
<gene>
    <name evidence="2" type="ORF">BcabD6B2_57600</name>
</gene>
<reference evidence="2 3" key="1">
    <citation type="submission" date="2021-06" db="EMBL/GenBank/DDBJ databases">
        <title>Genome sequence of Babesia caballi.</title>
        <authorList>
            <person name="Yamagishi J."/>
            <person name="Kidaka T."/>
            <person name="Ochi A."/>
        </authorList>
    </citation>
    <scope>NUCLEOTIDE SEQUENCE [LARGE SCALE GENOMIC DNA]</scope>
    <source>
        <strain evidence="2">USDA-D6B2</strain>
    </source>
</reference>
<protein>
    <submittedName>
        <fullName evidence="2">Asparagine-tRNA cytoplasmic-like protein, putative</fullName>
    </submittedName>
</protein>
<evidence type="ECO:0000313" key="2">
    <source>
        <dbReference type="EMBL" id="GIX66324.1"/>
    </source>
</evidence>
<dbReference type="Proteomes" id="UP001497744">
    <property type="component" value="Unassembled WGS sequence"/>
</dbReference>
<sequence length="505" mass="56735">MSRRPALRSLSSDKWRHSDYVTQLHNLYVRDSKEVLTRETAGASEAQAYRRTLEFYSRLCGRVTQHLEKQVQAPTPFPAECARWSYSGLFFAVLHNLENIHQKDLVALLVGLTKLLRGEHHGQYKLEALRDSVESFLACLFSCSNRVIKRVHTIAHGSDPTMNKWKSFSALLHVVTKKYKVTAYDQSANTKEISAIGHTDDGSLHNVVPEPAPSGSGQSNTNSGSYAGDVCAESCTECLAKNASETLFAEIIERSTLRKDFARIAFVLYWLSHVGFPKHSLTNFYRMMLHRMLGLEWDSDSEPSPRDLISILRYSLHFDLDSSLRARLWNILSACNQNSLLCLNLQDASSLIDCFLEAESFDHGLLVPVFTSVQLCMNRASEARPKDTSGLAHAYLTGKSRPVSAENASWSGAFIEFDHLSYLAETLVGPRALTSFLRSHCSQPTRGPTKRTDTIATARDHRLLLEIAAKLRNLCAVLEETRGYCELLIEHISHSRTTGWRWANG</sequence>
<organism evidence="2 3">
    <name type="scientific">Babesia caballi</name>
    <dbReference type="NCBI Taxonomy" id="5871"/>
    <lineage>
        <taxon>Eukaryota</taxon>
        <taxon>Sar</taxon>
        <taxon>Alveolata</taxon>
        <taxon>Apicomplexa</taxon>
        <taxon>Aconoidasida</taxon>
        <taxon>Piroplasmida</taxon>
        <taxon>Babesiidae</taxon>
        <taxon>Babesia</taxon>
    </lineage>
</organism>
<accession>A0AAV4M1U8</accession>
<comment type="caution">
    <text evidence="2">The sequence shown here is derived from an EMBL/GenBank/DDBJ whole genome shotgun (WGS) entry which is preliminary data.</text>
</comment>
<keyword evidence="3" id="KW-1185">Reference proteome</keyword>
<proteinExistence type="predicted"/>
<dbReference type="RefSeq" id="XP_067718393.1">
    <property type="nucleotide sequence ID" value="XM_067862292.1"/>
</dbReference>
<evidence type="ECO:0000313" key="3">
    <source>
        <dbReference type="Proteomes" id="UP001497744"/>
    </source>
</evidence>
<dbReference type="GeneID" id="94197805"/>
<dbReference type="AlphaFoldDB" id="A0AAV4M1U8"/>
<dbReference type="EMBL" id="BPLF01000006">
    <property type="protein sequence ID" value="GIX66324.1"/>
    <property type="molecule type" value="Genomic_DNA"/>
</dbReference>